<dbReference type="PANTHER" id="PTHR11863">
    <property type="entry name" value="STEROL DESATURASE"/>
    <property type="match status" value="1"/>
</dbReference>
<comment type="caution">
    <text evidence="7">The sequence shown here is derived from an EMBL/GenBank/DDBJ whole genome shotgun (WGS) entry which is preliminary data.</text>
</comment>
<evidence type="ECO:0000259" key="6">
    <source>
        <dbReference type="Pfam" id="PF04116"/>
    </source>
</evidence>
<feature type="transmembrane region" description="Helical" evidence="5">
    <location>
        <begin position="175"/>
        <end position="195"/>
    </location>
</feature>
<dbReference type="InterPro" id="IPR006694">
    <property type="entry name" value="Fatty_acid_hydroxylase"/>
</dbReference>
<protein>
    <submittedName>
        <fullName evidence="7">Sterol desaturase family protein</fullName>
    </submittedName>
</protein>
<dbReference type="OrthoDB" id="9770329at2"/>
<proteinExistence type="predicted"/>
<evidence type="ECO:0000313" key="7">
    <source>
        <dbReference type="EMBL" id="TXE09303.1"/>
    </source>
</evidence>
<dbReference type="GO" id="GO:0008610">
    <property type="term" value="P:lipid biosynthetic process"/>
    <property type="evidence" value="ECO:0007669"/>
    <property type="project" value="InterPro"/>
</dbReference>
<evidence type="ECO:0000256" key="3">
    <source>
        <dbReference type="ARBA" id="ARBA00022989"/>
    </source>
</evidence>
<comment type="subcellular location">
    <subcellularLocation>
        <location evidence="1">Membrane</location>
    </subcellularLocation>
</comment>
<reference evidence="7 8" key="1">
    <citation type="submission" date="2019-08" db="EMBL/GenBank/DDBJ databases">
        <title>Genome sequence of Gelidibacter salicanalis IC162T.</title>
        <authorList>
            <person name="Bowman J.P."/>
        </authorList>
    </citation>
    <scope>NUCLEOTIDE SEQUENCE [LARGE SCALE GENOMIC DNA]</scope>
    <source>
        <strain evidence="7 8">IC162</strain>
    </source>
</reference>
<dbReference type="GO" id="GO:0016020">
    <property type="term" value="C:membrane"/>
    <property type="evidence" value="ECO:0007669"/>
    <property type="project" value="UniProtKB-SubCell"/>
</dbReference>
<organism evidence="7 8">
    <name type="scientific">Gelidibacter salicanalis</name>
    <dbReference type="NCBI Taxonomy" id="291193"/>
    <lineage>
        <taxon>Bacteria</taxon>
        <taxon>Pseudomonadati</taxon>
        <taxon>Bacteroidota</taxon>
        <taxon>Flavobacteriia</taxon>
        <taxon>Flavobacteriales</taxon>
        <taxon>Flavobacteriaceae</taxon>
        <taxon>Gelidibacter</taxon>
    </lineage>
</organism>
<keyword evidence="4 5" id="KW-0472">Membrane</keyword>
<evidence type="ECO:0000313" key="8">
    <source>
        <dbReference type="Proteomes" id="UP000321734"/>
    </source>
</evidence>
<keyword evidence="3 5" id="KW-1133">Transmembrane helix</keyword>
<evidence type="ECO:0000256" key="2">
    <source>
        <dbReference type="ARBA" id="ARBA00022692"/>
    </source>
</evidence>
<dbReference type="AlphaFoldDB" id="A0A5C7AP00"/>
<keyword evidence="8" id="KW-1185">Reference proteome</keyword>
<feature type="transmembrane region" description="Helical" evidence="5">
    <location>
        <begin position="12"/>
        <end position="38"/>
    </location>
</feature>
<keyword evidence="2 5" id="KW-0812">Transmembrane</keyword>
<dbReference type="Pfam" id="PF04116">
    <property type="entry name" value="FA_hydroxylase"/>
    <property type="match status" value="1"/>
</dbReference>
<feature type="domain" description="Fatty acid hydroxylase" evidence="6">
    <location>
        <begin position="107"/>
        <end position="236"/>
    </location>
</feature>
<feature type="transmembrane region" description="Helical" evidence="5">
    <location>
        <begin position="94"/>
        <end position="119"/>
    </location>
</feature>
<evidence type="ECO:0000256" key="1">
    <source>
        <dbReference type="ARBA" id="ARBA00004370"/>
    </source>
</evidence>
<dbReference type="Proteomes" id="UP000321734">
    <property type="component" value="Unassembled WGS sequence"/>
</dbReference>
<feature type="transmembrane region" description="Helical" evidence="5">
    <location>
        <begin position="62"/>
        <end position="82"/>
    </location>
</feature>
<dbReference type="GO" id="GO:0005506">
    <property type="term" value="F:iron ion binding"/>
    <property type="evidence" value="ECO:0007669"/>
    <property type="project" value="InterPro"/>
</dbReference>
<name>A0A5C7AP00_9FLAO</name>
<evidence type="ECO:0000256" key="4">
    <source>
        <dbReference type="ARBA" id="ARBA00023136"/>
    </source>
</evidence>
<dbReference type="GO" id="GO:0016491">
    <property type="term" value="F:oxidoreductase activity"/>
    <property type="evidence" value="ECO:0007669"/>
    <property type="project" value="InterPro"/>
</dbReference>
<sequence>MDYQLDFSNFEIWLLATLLFLVRYAVIAGLLFIIFYAWKRKDFFRLKLQQKFPSNIDIKRELFYSVMTFIIYGSSVCVFVYWSKNEMTNEYKDFSAFGAWYFVFSILLMIVMHDTYFYWTHRLMHHRAFFKYVHKTHHSFHNPTPWAAFAFHPLESIISMGIIPIIIFLIPFHQWALIVFVTLLTLNNVLIHLGYRLPKFMKARFQNTAVEHDLHHNGFQKNYGLYFTLWDKLMGTYYRMNTKEDF</sequence>
<dbReference type="InterPro" id="IPR050307">
    <property type="entry name" value="Sterol_Desaturase_Related"/>
</dbReference>
<gene>
    <name evidence="7" type="ORF">ES711_05070</name>
</gene>
<dbReference type="EMBL" id="VORX01000002">
    <property type="protein sequence ID" value="TXE09303.1"/>
    <property type="molecule type" value="Genomic_DNA"/>
</dbReference>
<dbReference type="RefSeq" id="WP_146890893.1">
    <property type="nucleotide sequence ID" value="NZ_VORX01000002.1"/>
</dbReference>
<evidence type="ECO:0000256" key="5">
    <source>
        <dbReference type="SAM" id="Phobius"/>
    </source>
</evidence>
<feature type="transmembrane region" description="Helical" evidence="5">
    <location>
        <begin position="146"/>
        <end position="169"/>
    </location>
</feature>
<accession>A0A5C7AP00</accession>